<dbReference type="STRING" id="1385510.GCA_000425205_02419"/>
<comment type="caution">
    <text evidence="5">The sequence shown here is derived from an EMBL/GenBank/DDBJ whole genome shotgun (WGS) entry which is preliminary data.</text>
</comment>
<comment type="similarity">
    <text evidence="1">Belongs to the multicopper oxidase family.</text>
</comment>
<dbReference type="PANTHER" id="PTHR48267:SF1">
    <property type="entry name" value="BILIRUBIN OXIDASE"/>
    <property type="match status" value="1"/>
</dbReference>
<feature type="domain" description="Plastocyanin-like" evidence="4">
    <location>
        <begin position="99"/>
        <end position="175"/>
    </location>
</feature>
<dbReference type="GO" id="GO:0016491">
    <property type="term" value="F:oxidoreductase activity"/>
    <property type="evidence" value="ECO:0007669"/>
    <property type="project" value="InterPro"/>
</dbReference>
<keyword evidence="6" id="KW-1185">Reference proteome</keyword>
<accession>A0A0A5GDU5</accession>
<dbReference type="CDD" id="cd13844">
    <property type="entry name" value="CuRO_1_BOD_CotA_like"/>
    <property type="match status" value="1"/>
</dbReference>
<feature type="domain" description="Plastocyanin-like" evidence="3">
    <location>
        <begin position="403"/>
        <end position="509"/>
    </location>
</feature>
<dbReference type="Pfam" id="PF00394">
    <property type="entry name" value="Cu-oxidase"/>
    <property type="match status" value="1"/>
</dbReference>
<reference evidence="5 6" key="1">
    <citation type="submission" date="2013-08" db="EMBL/GenBank/DDBJ databases">
        <authorList>
            <person name="Huang J."/>
            <person name="Wang G."/>
        </authorList>
    </citation>
    <scope>NUCLEOTIDE SEQUENCE [LARGE SCALE GENOMIC DNA]</scope>
    <source>
        <strain evidence="5 6">JSM 076056</strain>
    </source>
</reference>
<dbReference type="AlphaFoldDB" id="A0A0A5GDU5"/>
<gene>
    <name evidence="5" type="ORF">N781_04810</name>
</gene>
<dbReference type="CDD" id="cd13868">
    <property type="entry name" value="CuRO_2_CotA_like"/>
    <property type="match status" value="1"/>
</dbReference>
<evidence type="ECO:0000313" key="5">
    <source>
        <dbReference type="EMBL" id="KGX91381.1"/>
    </source>
</evidence>
<dbReference type="EMBL" id="AVPE01000010">
    <property type="protein sequence ID" value="KGX91381.1"/>
    <property type="molecule type" value="Genomic_DNA"/>
</dbReference>
<evidence type="ECO:0000259" key="4">
    <source>
        <dbReference type="Pfam" id="PF07732"/>
    </source>
</evidence>
<dbReference type="InterPro" id="IPR045087">
    <property type="entry name" value="Cu-oxidase_fam"/>
</dbReference>
<feature type="domain" description="Plastocyanin-like" evidence="4">
    <location>
        <begin position="43"/>
        <end position="92"/>
    </location>
</feature>
<name>A0A0A5GDU5_9BACI</name>
<evidence type="ECO:0000259" key="3">
    <source>
        <dbReference type="Pfam" id="PF07731"/>
    </source>
</evidence>
<dbReference type="RefSeq" id="WP_231572112.1">
    <property type="nucleotide sequence ID" value="NZ_AULI01000010.1"/>
</dbReference>
<evidence type="ECO:0000259" key="2">
    <source>
        <dbReference type="Pfam" id="PF00394"/>
    </source>
</evidence>
<proteinExistence type="inferred from homology"/>
<sequence length="511" mass="58629">MLEKFVDALPIPTTKQPSRTIDGVPMYEVTMKEAHVHIHRDLPPTRIWGYDGQFPGPTFHANTGEPVCVLWKNKLPPTHFLPIDFTVHGAEKSQPEVRTVVHLHGGVTEDWSDGYPEAWFTRDFKQVGSYFSQPTYMYPNIQKATNLWYHDHAMGITRLNIYAGLFGMYIIHDDEERSHLLPTGYYDIPLILCDRSFHEDGSLYYPSQSEKPVKDVNPSVIPDFFGDTIVVNGKAWPYLQVEPRRYRFRVLNGSNARFYKMSLSNGHSFIIIGTDQGLVRTPIETSSILLAPAERVDVIIDFSSYEGESIILLNDAAAPFPQGGQPDRKTTGTIMQFRVGTTPTIGYKEPLPYILTTIPMLNEQEASCRRNLTLSMRPDQYGRNIHLLDDRLWTEPISEKACLGSIEVWTLINLSKATHPIHLHLVQFQILDRQPFDREVYEKDGTITRTGPRRGPERIEQGWKDTVRANPGEVTRIIMQFGPFTGLYVWHCHILEHEDYEMMRPYVVVIQ</sequence>
<dbReference type="eggNOG" id="COG2132">
    <property type="taxonomic scope" value="Bacteria"/>
</dbReference>
<evidence type="ECO:0000313" key="6">
    <source>
        <dbReference type="Proteomes" id="UP000030528"/>
    </source>
</evidence>
<dbReference type="Proteomes" id="UP000030528">
    <property type="component" value="Unassembled WGS sequence"/>
</dbReference>
<dbReference type="InterPro" id="IPR001117">
    <property type="entry name" value="Cu-oxidase_2nd"/>
</dbReference>
<protein>
    <submittedName>
        <fullName evidence="5">Copper oxidase</fullName>
    </submittedName>
</protein>
<dbReference type="InterPro" id="IPR011706">
    <property type="entry name" value="Cu-oxidase_C"/>
</dbReference>
<dbReference type="GO" id="GO:0005507">
    <property type="term" value="F:copper ion binding"/>
    <property type="evidence" value="ECO:0007669"/>
    <property type="project" value="InterPro"/>
</dbReference>
<dbReference type="SUPFAM" id="SSF49503">
    <property type="entry name" value="Cupredoxins"/>
    <property type="match status" value="3"/>
</dbReference>
<dbReference type="PANTHER" id="PTHR48267">
    <property type="entry name" value="CUPREDOXIN SUPERFAMILY PROTEIN"/>
    <property type="match status" value="1"/>
</dbReference>
<dbReference type="CDD" id="cd13891">
    <property type="entry name" value="CuRO_3_CotA_like"/>
    <property type="match status" value="1"/>
</dbReference>
<organism evidence="5 6">
    <name type="scientific">Pontibacillus halophilus JSM 076056 = DSM 19796</name>
    <dbReference type="NCBI Taxonomy" id="1385510"/>
    <lineage>
        <taxon>Bacteria</taxon>
        <taxon>Bacillati</taxon>
        <taxon>Bacillota</taxon>
        <taxon>Bacilli</taxon>
        <taxon>Bacillales</taxon>
        <taxon>Bacillaceae</taxon>
        <taxon>Pontibacillus</taxon>
    </lineage>
</organism>
<dbReference type="InterPro" id="IPR008972">
    <property type="entry name" value="Cupredoxin"/>
</dbReference>
<dbReference type="InterPro" id="IPR011707">
    <property type="entry name" value="Cu-oxidase-like_N"/>
</dbReference>
<evidence type="ECO:0000256" key="1">
    <source>
        <dbReference type="ARBA" id="ARBA00010609"/>
    </source>
</evidence>
<dbReference type="FunFam" id="2.60.40.420:FF:000087">
    <property type="entry name" value="Spore coat protein A"/>
    <property type="match status" value="1"/>
</dbReference>
<dbReference type="Gene3D" id="2.60.40.420">
    <property type="entry name" value="Cupredoxins - blue copper proteins"/>
    <property type="match status" value="3"/>
</dbReference>
<feature type="domain" description="Plastocyanin-like" evidence="2">
    <location>
        <begin position="223"/>
        <end position="304"/>
    </location>
</feature>
<dbReference type="Pfam" id="PF07732">
    <property type="entry name" value="Cu-oxidase_3"/>
    <property type="match status" value="2"/>
</dbReference>
<dbReference type="Pfam" id="PF07731">
    <property type="entry name" value="Cu-oxidase_2"/>
    <property type="match status" value="1"/>
</dbReference>